<keyword evidence="1" id="KW-0472">Membrane</keyword>
<name>A0A3B1CVX8_9ZZZZ</name>
<feature type="transmembrane region" description="Helical" evidence="1">
    <location>
        <begin position="56"/>
        <end position="78"/>
    </location>
</feature>
<feature type="transmembrane region" description="Helical" evidence="1">
    <location>
        <begin position="84"/>
        <end position="105"/>
    </location>
</feature>
<dbReference type="AlphaFoldDB" id="A0A3B1CVX8"/>
<reference evidence="2" key="1">
    <citation type="submission" date="2018-06" db="EMBL/GenBank/DDBJ databases">
        <authorList>
            <person name="Zhirakovskaya E."/>
        </authorList>
    </citation>
    <scope>NUCLEOTIDE SEQUENCE</scope>
</reference>
<evidence type="ECO:0000256" key="1">
    <source>
        <dbReference type="SAM" id="Phobius"/>
    </source>
</evidence>
<gene>
    <name evidence="2" type="ORF">MNBD_NITROSPINAE05-957</name>
</gene>
<dbReference type="EMBL" id="UOGG01000209">
    <property type="protein sequence ID" value="VAX32562.1"/>
    <property type="molecule type" value="Genomic_DNA"/>
</dbReference>
<proteinExistence type="predicted"/>
<keyword evidence="1" id="KW-0812">Transmembrane</keyword>
<keyword evidence="1" id="KW-1133">Transmembrane helix</keyword>
<evidence type="ECO:0000313" key="2">
    <source>
        <dbReference type="EMBL" id="VAX32562.1"/>
    </source>
</evidence>
<sequence>MVKFCLQCKNAFWGGQYCPKCEGEILLLDAALPENQKYLGELNIDVRPKYYARSSMLLTCFGFIMALPLGAFVFLRGMSSSGNVGLWAAIGVVTVVVISWGAWYLSRKLFDKQMVNVEDAKELQLD</sequence>
<accession>A0A3B1CVX8</accession>
<organism evidence="2">
    <name type="scientific">hydrothermal vent metagenome</name>
    <dbReference type="NCBI Taxonomy" id="652676"/>
    <lineage>
        <taxon>unclassified sequences</taxon>
        <taxon>metagenomes</taxon>
        <taxon>ecological metagenomes</taxon>
    </lineage>
</organism>
<protein>
    <submittedName>
        <fullName evidence="2">Uncharacterized protein</fullName>
    </submittedName>
</protein>